<protein>
    <recommendedName>
        <fullName evidence="9">Deoxyribokinase</fullName>
        <shortName evidence="9">dRK</shortName>
        <ecNumber evidence="9">2.7.1.229</ecNumber>
    </recommendedName>
    <alternativeName>
        <fullName evidence="9">ATP:2-deoxy-D-ribose 5-phosphotransferase</fullName>
    </alternativeName>
</protein>
<feature type="binding site" evidence="9">
    <location>
        <position position="266"/>
    </location>
    <ligand>
        <name>K(+)</name>
        <dbReference type="ChEBI" id="CHEBI:29103"/>
    </ligand>
</feature>
<evidence type="ECO:0000256" key="1">
    <source>
        <dbReference type="ARBA" id="ARBA00022679"/>
    </source>
</evidence>
<evidence type="ECO:0000256" key="6">
    <source>
        <dbReference type="ARBA" id="ARBA00022842"/>
    </source>
</evidence>
<feature type="binding site" evidence="9">
    <location>
        <position position="227"/>
    </location>
    <ligand>
        <name>K(+)</name>
        <dbReference type="ChEBI" id="CHEBI:29103"/>
    </ligand>
</feature>
<evidence type="ECO:0000259" key="10">
    <source>
        <dbReference type="Pfam" id="PF00294"/>
    </source>
</evidence>
<dbReference type="GO" id="GO:0005524">
    <property type="term" value="F:ATP binding"/>
    <property type="evidence" value="ECO:0007669"/>
    <property type="project" value="UniProtKB-UniRule"/>
</dbReference>
<feature type="binding site" evidence="9">
    <location>
        <position position="233"/>
    </location>
    <ligand>
        <name>substrate</name>
    </ligand>
</feature>
<keyword evidence="2 9" id="KW-0479">Metal-binding</keyword>
<keyword evidence="1 9" id="KW-0808">Transferase</keyword>
<feature type="binding site" evidence="9">
    <location>
        <begin position="232"/>
        <end position="233"/>
    </location>
    <ligand>
        <name>ATP</name>
        <dbReference type="ChEBI" id="CHEBI:30616"/>
    </ligand>
</feature>
<name>A0A543BKV9_9MICO</name>
<dbReference type="InterPro" id="IPR002139">
    <property type="entry name" value="Ribo/fructo_kinase"/>
</dbReference>
<feature type="binding site" evidence="9">
    <location>
        <position position="272"/>
    </location>
    <ligand>
        <name>K(+)</name>
        <dbReference type="ChEBI" id="CHEBI:29103"/>
    </ligand>
</feature>
<comment type="caution">
    <text evidence="9">Lacks conserved residue(s) required for the propagation of feature annotation.</text>
</comment>
<evidence type="ECO:0000256" key="3">
    <source>
        <dbReference type="ARBA" id="ARBA00022741"/>
    </source>
</evidence>
<dbReference type="EMBL" id="VFOX01000001">
    <property type="protein sequence ID" value="TQL85470.1"/>
    <property type="molecule type" value="Genomic_DNA"/>
</dbReference>
<evidence type="ECO:0000256" key="7">
    <source>
        <dbReference type="ARBA" id="ARBA00022958"/>
    </source>
</evidence>
<feature type="binding site" evidence="9">
    <location>
        <position position="170"/>
    </location>
    <ligand>
        <name>ATP</name>
        <dbReference type="ChEBI" id="CHEBI:30616"/>
    </ligand>
</feature>
<comment type="function">
    <text evidence="9">Catalyzes the ATP-dependent phosphorylation of 2-deoxy-D-ribose to 2-deoxy-D-ribose 5-phosphate (dRib-5P), allowing the use of deoxyribose as the sole carbon source.</text>
</comment>
<dbReference type="Pfam" id="PF00294">
    <property type="entry name" value="PfkB"/>
    <property type="match status" value="1"/>
</dbReference>
<keyword evidence="9" id="KW-0963">Cytoplasm</keyword>
<dbReference type="GO" id="GO:0004747">
    <property type="term" value="F:ribokinase activity"/>
    <property type="evidence" value="ECO:0007669"/>
    <property type="project" value="InterPro"/>
</dbReference>
<feature type="binding site" evidence="9">
    <location>
        <begin position="28"/>
        <end position="32"/>
    </location>
    <ligand>
        <name>substrate</name>
    </ligand>
</feature>
<dbReference type="UniPathway" id="UPA00916">
    <property type="reaction ID" value="UER00889"/>
</dbReference>
<evidence type="ECO:0000256" key="8">
    <source>
        <dbReference type="ARBA" id="ARBA00023277"/>
    </source>
</evidence>
<dbReference type="InterPro" id="IPR011877">
    <property type="entry name" value="Ribokinase"/>
</dbReference>
<keyword evidence="7 9" id="KW-0630">Potassium</keyword>
<feature type="binding site" evidence="9">
    <location>
        <position position="268"/>
    </location>
    <ligand>
        <name>K(+)</name>
        <dbReference type="ChEBI" id="CHEBI:29103"/>
    </ligand>
</feature>
<organism evidence="11 12">
    <name type="scientific">Microbacterium saperdae</name>
    <dbReference type="NCBI Taxonomy" id="69368"/>
    <lineage>
        <taxon>Bacteria</taxon>
        <taxon>Bacillati</taxon>
        <taxon>Actinomycetota</taxon>
        <taxon>Actinomycetes</taxon>
        <taxon>Micrococcales</taxon>
        <taxon>Microbacteriaceae</taxon>
        <taxon>Microbacterium</taxon>
    </lineage>
</organism>
<dbReference type="GO" id="GO:0005829">
    <property type="term" value="C:cytosol"/>
    <property type="evidence" value="ECO:0007669"/>
    <property type="project" value="TreeGrafter"/>
</dbReference>
<keyword evidence="8 9" id="KW-0119">Carbohydrate metabolism</keyword>
<keyword evidence="12" id="KW-1185">Reference proteome</keyword>
<feature type="active site" description="Proton acceptor" evidence="9">
    <location>
        <position position="233"/>
    </location>
</feature>
<dbReference type="Proteomes" id="UP000317209">
    <property type="component" value="Unassembled WGS sequence"/>
</dbReference>
<proteinExistence type="inferred from homology"/>
<feature type="binding site" evidence="9">
    <location>
        <position position="263"/>
    </location>
    <ligand>
        <name>K(+)</name>
        <dbReference type="ChEBI" id="CHEBI:29103"/>
    </ligand>
</feature>
<dbReference type="PANTHER" id="PTHR10584:SF166">
    <property type="entry name" value="RIBOKINASE"/>
    <property type="match status" value="1"/>
</dbReference>
<dbReference type="InterPro" id="IPR029056">
    <property type="entry name" value="Ribokinase-like"/>
</dbReference>
<accession>A0A543BKV9</accession>
<dbReference type="InterPro" id="IPR011611">
    <property type="entry name" value="PfkB_dom"/>
</dbReference>
<dbReference type="Gene3D" id="3.40.1190.20">
    <property type="match status" value="1"/>
</dbReference>
<gene>
    <name evidence="9" type="primary">deoK</name>
    <name evidence="11" type="ORF">FB560_1086</name>
</gene>
<evidence type="ECO:0000313" key="11">
    <source>
        <dbReference type="EMBL" id="TQL85470.1"/>
    </source>
</evidence>
<keyword evidence="6 9" id="KW-0460">Magnesium</keyword>
<evidence type="ECO:0000313" key="12">
    <source>
        <dbReference type="Proteomes" id="UP000317209"/>
    </source>
</evidence>
<dbReference type="SUPFAM" id="SSF53613">
    <property type="entry name" value="Ribokinase-like"/>
    <property type="match status" value="1"/>
</dbReference>
<dbReference type="CDD" id="cd01174">
    <property type="entry name" value="ribokinase"/>
    <property type="match status" value="1"/>
</dbReference>
<dbReference type="GO" id="GO:0046872">
    <property type="term" value="F:metal ion binding"/>
    <property type="evidence" value="ECO:0007669"/>
    <property type="project" value="UniProtKB-KW"/>
</dbReference>
<keyword evidence="3 9" id="KW-0547">Nucleotide-binding</keyword>
<feature type="binding site" evidence="9">
    <location>
        <position position="126"/>
    </location>
    <ligand>
        <name>substrate</name>
    </ligand>
</feature>
<feature type="site" description="Important for substrate specificity" evidence="9">
    <location>
        <position position="1"/>
    </location>
</feature>
<comment type="caution">
    <text evidence="11">The sequence shown here is derived from an EMBL/GenBank/DDBJ whole genome shotgun (WGS) entry which is preliminary data.</text>
</comment>
<keyword evidence="4 9" id="KW-0418">Kinase</keyword>
<reference evidence="11 12" key="1">
    <citation type="submission" date="2019-06" db="EMBL/GenBank/DDBJ databases">
        <title>Sequencing the genomes of 1000 actinobacteria strains.</title>
        <authorList>
            <person name="Klenk H.-P."/>
        </authorList>
    </citation>
    <scope>NUCLEOTIDE SEQUENCE [LARGE SCALE GENOMIC DNA]</scope>
    <source>
        <strain evidence="11 12">DSM 20169</strain>
    </source>
</reference>
<dbReference type="HAMAP" id="MF_01987">
    <property type="entry name" value="Ribokinase"/>
    <property type="match status" value="1"/>
</dbReference>
<evidence type="ECO:0000256" key="9">
    <source>
        <dbReference type="HAMAP-Rule" id="MF_01987"/>
    </source>
</evidence>
<comment type="cofactor">
    <cofactor evidence="9">
        <name>Mg(2+)</name>
        <dbReference type="ChEBI" id="CHEBI:18420"/>
    </cofactor>
</comment>
<comment type="catalytic activity">
    <reaction evidence="9">
        <text>2-deoxy-D-ribose + ATP = 2-deoxy-D-ribose 5-phosphate + ADP + H(+)</text>
        <dbReference type="Rhea" id="RHEA:30871"/>
        <dbReference type="ChEBI" id="CHEBI:15378"/>
        <dbReference type="ChEBI" id="CHEBI:30616"/>
        <dbReference type="ChEBI" id="CHEBI:62877"/>
        <dbReference type="ChEBI" id="CHEBI:90761"/>
        <dbReference type="ChEBI" id="CHEBI:456216"/>
        <dbReference type="EC" id="2.7.1.229"/>
    </reaction>
</comment>
<sequence>MDLVFHQPRRPEPGETIVGSRFAIGPGGKGLNQAVAASRAGADVRMISAIGSDDFGTQLHAWLTFEGIDTTFVRRVAESTGVAQISLTADGENTIVIIPGANDSAVLSDDDRAIIDSTSHLVVQLERPKALLQKAMSFARTRGITTVLTPAPVRGDIDELIDLSDILVPNEGEALMLSGESDADAAARVLSARGPLTIVTLGPRGALVAEHGKILYSVPAPQVEPVDTTAAGDTFVGYLVAALAIDTPLRLAVEVATVAASLSVTRLGAAESIPHAADVKV</sequence>
<dbReference type="AlphaFoldDB" id="A0A543BKV9"/>
<comment type="subcellular location">
    <subcellularLocation>
        <location evidence="9">Cytoplasm</location>
    </subcellularLocation>
</comment>
<dbReference type="PRINTS" id="PR00990">
    <property type="entry name" value="RIBOKINASE"/>
</dbReference>
<feature type="binding site" evidence="9">
    <location>
        <position position="229"/>
    </location>
    <ligand>
        <name>K(+)</name>
        <dbReference type="ChEBI" id="CHEBI:29103"/>
    </ligand>
</feature>
<evidence type="ECO:0000256" key="2">
    <source>
        <dbReference type="ARBA" id="ARBA00022723"/>
    </source>
</evidence>
<dbReference type="GO" id="GO:0019303">
    <property type="term" value="P:D-ribose catabolic process"/>
    <property type="evidence" value="ECO:0007669"/>
    <property type="project" value="UniProtKB-UniPathway"/>
</dbReference>
<keyword evidence="5 9" id="KW-0067">ATP-binding</keyword>
<dbReference type="EC" id="2.7.1.229" evidence="9"/>
<comment type="subunit">
    <text evidence="9">Homodimer.</text>
</comment>
<feature type="binding site" evidence="9">
    <location>
        <begin position="200"/>
        <end position="205"/>
    </location>
    <ligand>
        <name>ATP</name>
        <dbReference type="ChEBI" id="CHEBI:30616"/>
    </ligand>
</feature>
<dbReference type="PANTHER" id="PTHR10584">
    <property type="entry name" value="SUGAR KINASE"/>
    <property type="match status" value="1"/>
</dbReference>
<evidence type="ECO:0000256" key="4">
    <source>
        <dbReference type="ARBA" id="ARBA00022777"/>
    </source>
</evidence>
<feature type="domain" description="Carbohydrate kinase PfkB" evidence="10">
    <location>
        <begin position="1"/>
        <end position="275"/>
    </location>
</feature>
<evidence type="ECO:0000256" key="5">
    <source>
        <dbReference type="ARBA" id="ARBA00022840"/>
    </source>
</evidence>
<comment type="similarity">
    <text evidence="9">Belongs to the carbohydrate kinase PfkB family. Deoxyribokinase subfamily.</text>
</comment>